<keyword evidence="2" id="KW-0560">Oxidoreductase</keyword>
<proteinExistence type="predicted"/>
<dbReference type="GO" id="GO:0004729">
    <property type="term" value="F:oxygen-dependent protoporphyrinogen oxidase activity"/>
    <property type="evidence" value="ECO:0007669"/>
    <property type="project" value="UniProtKB-EC"/>
</dbReference>
<dbReference type="Proteomes" id="UP001247307">
    <property type="component" value="Unassembled WGS sequence"/>
</dbReference>
<dbReference type="EC" id="1.3.3.4" evidence="2"/>
<comment type="caution">
    <text evidence="2">The sequence shown here is derived from an EMBL/GenBank/DDBJ whole genome shotgun (WGS) entry which is preliminary data.</text>
</comment>
<keyword evidence="3" id="KW-1185">Reference proteome</keyword>
<dbReference type="AlphaFoldDB" id="A0AAE4C7H6"/>
<dbReference type="Gene3D" id="3.90.660.20">
    <property type="entry name" value="Protoporphyrinogen oxidase, mitochondrial, domain 2"/>
    <property type="match status" value="1"/>
</dbReference>
<feature type="domain" description="Amine oxidase" evidence="1">
    <location>
        <begin position="17"/>
        <end position="317"/>
    </location>
</feature>
<protein>
    <submittedName>
        <fullName evidence="2">Oxygen-dependent protoporphyrinogen oxidase</fullName>
        <ecNumber evidence="2">1.3.3.4</ecNumber>
    </submittedName>
</protein>
<organism evidence="2 3">
    <name type="scientific">Falsarthrobacter nasiphocae</name>
    <dbReference type="NCBI Taxonomy" id="189863"/>
    <lineage>
        <taxon>Bacteria</taxon>
        <taxon>Bacillati</taxon>
        <taxon>Actinomycetota</taxon>
        <taxon>Actinomycetes</taxon>
        <taxon>Micrococcales</taxon>
        <taxon>Micrococcaceae</taxon>
        <taxon>Falsarthrobacter</taxon>
    </lineage>
</organism>
<accession>A0AAE4C7H6</accession>
<dbReference type="PANTHER" id="PTHR42923:SF3">
    <property type="entry name" value="PROTOPORPHYRINOGEN OXIDASE"/>
    <property type="match status" value="1"/>
</dbReference>
<evidence type="ECO:0000259" key="1">
    <source>
        <dbReference type="Pfam" id="PF01593"/>
    </source>
</evidence>
<evidence type="ECO:0000313" key="3">
    <source>
        <dbReference type="Proteomes" id="UP001247307"/>
    </source>
</evidence>
<dbReference type="InterPro" id="IPR050464">
    <property type="entry name" value="Zeta_carotene_desat/Oxidored"/>
</dbReference>
<dbReference type="Gene3D" id="3.50.50.60">
    <property type="entry name" value="FAD/NAD(P)-binding domain"/>
    <property type="match status" value="1"/>
</dbReference>
<gene>
    <name evidence="2" type="ORF">J2S35_000400</name>
</gene>
<sequence>MSRAGDWDVVVIGGGVGGLICAWEAARAGERALLLESSGRLGGAVGLMGLEQGPGAADAAEAERLAALRLEAGAESFATKSPAVPSLLADLGLSEARQEASGLGSWIVEARAGTVRAMPSPKTGLFGIPGDPLAADVVAVVGQEEAMRAAALDSRPLPAGGFPGDVTVARLVEERLGRAVLDQLVTPVVAGVYSTSPDRLPVARLHPGLLPALAAAGSLGRAVTRLREAAPAGAAVAGLEGGMGRLVTELEGQARAAGAHVRLLSRAESLARADDGRIAVRVAAPRGEPGPATWEATAGRVVLAVPAGPARELLESLAPGAHPDTPIGFTPGERIVLVTLAVRAGSVAARGLAAAPRGTGLLVAPSARTPRLSAAKAMTHSTRKWPWLEAVAGGVEIVRLSYAEDELAAAGLPLTREDGPQPGSEERERLVERAVADASLLTGVEVAPADVVAHSVAVHRNTAPSPGAPAPAAAFAALEADPRLEGVRIVGSWRSGTGLAAVVSQARTSPR</sequence>
<dbReference type="EMBL" id="JAVDUI010000001">
    <property type="protein sequence ID" value="MDR6891460.1"/>
    <property type="molecule type" value="Genomic_DNA"/>
</dbReference>
<reference evidence="2" key="1">
    <citation type="submission" date="2023-07" db="EMBL/GenBank/DDBJ databases">
        <title>Sequencing the genomes of 1000 actinobacteria strains.</title>
        <authorList>
            <person name="Klenk H.-P."/>
        </authorList>
    </citation>
    <scope>NUCLEOTIDE SEQUENCE</scope>
    <source>
        <strain evidence="2">DSM 13988</strain>
    </source>
</reference>
<dbReference type="RefSeq" id="WP_309849280.1">
    <property type="nucleotide sequence ID" value="NZ_BAAAIU010000024.1"/>
</dbReference>
<dbReference type="Gene3D" id="1.10.3110.10">
    <property type="entry name" value="protoporphyrinogen ix oxidase, domain 3"/>
    <property type="match status" value="1"/>
</dbReference>
<dbReference type="PANTHER" id="PTHR42923">
    <property type="entry name" value="PROTOPORPHYRINOGEN OXIDASE"/>
    <property type="match status" value="1"/>
</dbReference>
<dbReference type="Pfam" id="PF01593">
    <property type="entry name" value="Amino_oxidase"/>
    <property type="match status" value="1"/>
</dbReference>
<name>A0AAE4C7H6_9MICC</name>
<dbReference type="SUPFAM" id="SSF51905">
    <property type="entry name" value="FAD/NAD(P)-binding domain"/>
    <property type="match status" value="1"/>
</dbReference>
<evidence type="ECO:0000313" key="2">
    <source>
        <dbReference type="EMBL" id="MDR6891460.1"/>
    </source>
</evidence>
<dbReference type="InterPro" id="IPR036188">
    <property type="entry name" value="FAD/NAD-bd_sf"/>
</dbReference>
<dbReference type="InterPro" id="IPR002937">
    <property type="entry name" value="Amino_oxidase"/>
</dbReference>